<dbReference type="InterPro" id="IPR050515">
    <property type="entry name" value="Beta-lactam/transpept"/>
</dbReference>
<feature type="non-terminal residue" evidence="5">
    <location>
        <position position="518"/>
    </location>
</feature>
<feature type="domain" description="Penicillin-binding protein transpeptidase" evidence="4">
    <location>
        <begin position="251"/>
        <end position="513"/>
    </location>
</feature>
<dbReference type="EMBL" id="PCVC01000014">
    <property type="protein sequence ID" value="PIQ67113.1"/>
    <property type="molecule type" value="Genomic_DNA"/>
</dbReference>
<name>A0A2H0K943_9BACT</name>
<evidence type="ECO:0000313" key="5">
    <source>
        <dbReference type="EMBL" id="PIQ67113.1"/>
    </source>
</evidence>
<sequence length="518" mass="57294">MSKEKAVRRIRAISALVLVFASVLFFRLYTLQIVEGDKYKNKADRQYLQSNYDFFDRGSIYFQSKDGGLVSAATLKIGFIVALNPKQIKDPESVYERLNSVIPVDKASFDESVSKKDDPYEEVAHRVSSDDAEKIKTLDITGVTLYKERWRFYPGGSMASHALGLLAFKGDEYGGRYGLERYYENNLNRNSNSVFVNFFAEIFSNIKDTLSFDNTLEGEIVTTIEPSVQSFLESQIKKVDDSWQSDFTGGIIMNPKNGEILALSIYPNFDPNNFQDVENPKIFSNPLVENVFEMGSIIKPLTMAAGLDSGAVTAQTTYFDAGFLTLDRKTISNFDGKGRGLVDMQEVLSQSLNTGAAYVAGKIGNKKFAEYMLNYGINQKTGIDLPNETQGLADNLESPRNIEYATASFGQGIAMTPIETVRALASLGNGGFLVTPHLAKKINYKIGGSKEISFPPPTQILKSETSEEISRMLVKVVDTALLGGTVKIENYSIAAKTGTAQIANLNEGGYYDDRFLHS</sequence>
<dbReference type="Pfam" id="PF00905">
    <property type="entry name" value="Transpeptidase"/>
    <property type="match status" value="1"/>
</dbReference>
<proteinExistence type="predicted"/>
<gene>
    <name evidence="5" type="ORF">COV95_00505</name>
</gene>
<dbReference type="InterPro" id="IPR036138">
    <property type="entry name" value="PBP_dimer_sf"/>
</dbReference>
<dbReference type="PANTHER" id="PTHR30627">
    <property type="entry name" value="PEPTIDOGLYCAN D,D-TRANSPEPTIDASE"/>
    <property type="match status" value="1"/>
</dbReference>
<dbReference type="AlphaFoldDB" id="A0A2H0K943"/>
<dbReference type="Proteomes" id="UP000229834">
    <property type="component" value="Unassembled WGS sequence"/>
</dbReference>
<keyword evidence="2 3" id="KW-0472">Membrane</keyword>
<dbReference type="InterPro" id="IPR012338">
    <property type="entry name" value="Beta-lactam/transpept-like"/>
</dbReference>
<evidence type="ECO:0000256" key="1">
    <source>
        <dbReference type="ARBA" id="ARBA00004370"/>
    </source>
</evidence>
<dbReference type="Gene3D" id="3.90.1310.10">
    <property type="entry name" value="Penicillin-binding protein 2a (Domain 2)"/>
    <property type="match status" value="1"/>
</dbReference>
<dbReference type="InterPro" id="IPR001460">
    <property type="entry name" value="PCN-bd_Tpept"/>
</dbReference>
<dbReference type="SUPFAM" id="SSF56519">
    <property type="entry name" value="Penicillin binding protein dimerisation domain"/>
    <property type="match status" value="1"/>
</dbReference>
<organism evidence="5 6">
    <name type="scientific">Candidatus Zambryskibacteria bacterium CG11_big_fil_rev_8_21_14_0_20_40_24</name>
    <dbReference type="NCBI Taxonomy" id="1975116"/>
    <lineage>
        <taxon>Bacteria</taxon>
        <taxon>Candidatus Zambryskiibacteriota</taxon>
    </lineage>
</organism>
<comment type="caution">
    <text evidence="5">The sequence shown here is derived from an EMBL/GenBank/DDBJ whole genome shotgun (WGS) entry which is preliminary data.</text>
</comment>
<feature type="transmembrane region" description="Helical" evidence="3">
    <location>
        <begin position="12"/>
        <end position="30"/>
    </location>
</feature>
<dbReference type="PANTHER" id="PTHR30627:SF1">
    <property type="entry name" value="PEPTIDOGLYCAN D,D-TRANSPEPTIDASE FTSI"/>
    <property type="match status" value="1"/>
</dbReference>
<dbReference type="GO" id="GO:0008658">
    <property type="term" value="F:penicillin binding"/>
    <property type="evidence" value="ECO:0007669"/>
    <property type="project" value="InterPro"/>
</dbReference>
<dbReference type="SUPFAM" id="SSF56601">
    <property type="entry name" value="beta-lactamase/transpeptidase-like"/>
    <property type="match status" value="1"/>
</dbReference>
<dbReference type="GO" id="GO:0071555">
    <property type="term" value="P:cell wall organization"/>
    <property type="evidence" value="ECO:0007669"/>
    <property type="project" value="TreeGrafter"/>
</dbReference>
<comment type="subcellular location">
    <subcellularLocation>
        <location evidence="1">Membrane</location>
    </subcellularLocation>
</comment>
<dbReference type="Gene3D" id="3.30.450.330">
    <property type="match status" value="1"/>
</dbReference>
<keyword evidence="3" id="KW-1133">Transmembrane helix</keyword>
<evidence type="ECO:0000256" key="2">
    <source>
        <dbReference type="ARBA" id="ARBA00023136"/>
    </source>
</evidence>
<keyword evidence="3" id="KW-0812">Transmembrane</keyword>
<accession>A0A2H0K943</accession>
<evidence type="ECO:0000313" key="6">
    <source>
        <dbReference type="Proteomes" id="UP000229834"/>
    </source>
</evidence>
<evidence type="ECO:0000259" key="4">
    <source>
        <dbReference type="Pfam" id="PF00905"/>
    </source>
</evidence>
<dbReference type="GO" id="GO:0005886">
    <property type="term" value="C:plasma membrane"/>
    <property type="evidence" value="ECO:0007669"/>
    <property type="project" value="TreeGrafter"/>
</dbReference>
<reference evidence="5 6" key="1">
    <citation type="submission" date="2017-09" db="EMBL/GenBank/DDBJ databases">
        <title>Depth-based differentiation of microbial function through sediment-hosted aquifers and enrichment of novel symbionts in the deep terrestrial subsurface.</title>
        <authorList>
            <person name="Probst A.J."/>
            <person name="Ladd B."/>
            <person name="Jarett J.K."/>
            <person name="Geller-Mcgrath D.E."/>
            <person name="Sieber C.M."/>
            <person name="Emerson J.B."/>
            <person name="Anantharaman K."/>
            <person name="Thomas B.C."/>
            <person name="Malmstrom R."/>
            <person name="Stieglmeier M."/>
            <person name="Klingl A."/>
            <person name="Woyke T."/>
            <person name="Ryan C.M."/>
            <person name="Banfield J.F."/>
        </authorList>
    </citation>
    <scope>NUCLEOTIDE SEQUENCE [LARGE SCALE GENOMIC DNA]</scope>
    <source>
        <strain evidence="5">CG11_big_fil_rev_8_21_14_0_20_40_24</strain>
    </source>
</reference>
<dbReference type="Gene3D" id="3.40.710.10">
    <property type="entry name" value="DD-peptidase/beta-lactamase superfamily"/>
    <property type="match status" value="1"/>
</dbReference>
<protein>
    <recommendedName>
        <fullName evidence="4">Penicillin-binding protein transpeptidase domain-containing protein</fullName>
    </recommendedName>
</protein>
<evidence type="ECO:0000256" key="3">
    <source>
        <dbReference type="SAM" id="Phobius"/>
    </source>
</evidence>